<sequence>MSECSRKDLAELIHAYELGLLSDEKRAEVEMHLLECDDCFGSAQKTAEASRLLKFHPETRDQVRALRIEHSSVAEPIGRRGISWRWAVPSLVTVAVLLVLVLKDWRVDIRPRETVVAAENRVIVLPFNDLVQPVDSCRFGSIIAGLLVTSLSESHNLSVVSSQYVSDLLAQQHISPSGQSADASTTMAIARHAGAQWMVTGTVTQLRPELTINAELVEVATGTVKLAVQGKGAGDSALFTAGDRLAARIKTALLPSAPASGIRDRAIAEITTGSPEACQEYMRGIDLWQRMYIDEAGPHFRRAIALDSTFAMPYYYLSMLAVGAERLALNRLAMKFIDRAGTRDGYLIRSRSAFLDGNLDEGIRILSAFVTRYPDDKQPLLQLARVEYTLGRYDSALSHLQTAIFLDSSYAEAYNLLAYTFDRMGDFDDALRASDRYVALAPNDANPYDSRAQLYALNGRPDKAIEAYRQALAIKPDFFSSLAYLGIMYIFNRNYSEAESCFVALAGSLAPSSEASSRLYLAYIPAYAGKFEKALTLLKQYEAQDSVAQAISSLSFKRHFEAICLEADGRPVEAVTAMERCLAAGPTDIGDSYRRKTYLIHLLVKVGEIEKARRLTSELKHVLDSSGVSQAPYWCALGALAAADGQVDSSVYWYSRAAEMGDQFYDRLMAGRAYLRVGKLADAVSTFELLLSRYTSPRMFWCPESVKLHYYLGQAYERSNWNDRALRQYELFLDIWKNADSGIAERDDALQRVQRLQQQP</sequence>
<evidence type="ECO:0000256" key="1">
    <source>
        <dbReference type="PROSITE-ProRule" id="PRU00339"/>
    </source>
</evidence>
<dbReference type="PANTHER" id="PTHR12558:SF13">
    <property type="entry name" value="CELL DIVISION CYCLE PROTEIN 27 HOMOLOG"/>
    <property type="match status" value="1"/>
</dbReference>
<proteinExistence type="predicted"/>
<dbReference type="Proteomes" id="UP000250918">
    <property type="component" value="Unassembled WGS sequence"/>
</dbReference>
<name>A0A855WU75_9BACT</name>
<evidence type="ECO:0000313" key="3">
    <source>
        <dbReference type="EMBL" id="PWB68100.1"/>
    </source>
</evidence>
<dbReference type="Gene3D" id="3.40.50.10610">
    <property type="entry name" value="ABC-type transport auxiliary lipoprotein component"/>
    <property type="match status" value="1"/>
</dbReference>
<dbReference type="SMART" id="SM00028">
    <property type="entry name" value="TPR"/>
    <property type="match status" value="5"/>
</dbReference>
<dbReference type="Pfam" id="PF13490">
    <property type="entry name" value="zf-HC2"/>
    <property type="match status" value="1"/>
</dbReference>
<keyword evidence="1" id="KW-0802">TPR repeat</keyword>
<dbReference type="InterPro" id="IPR027383">
    <property type="entry name" value="Znf_put"/>
</dbReference>
<feature type="domain" description="Putative zinc-finger" evidence="2">
    <location>
        <begin position="7"/>
        <end position="39"/>
    </location>
</feature>
<gene>
    <name evidence="3" type="ORF">C3F09_12340</name>
</gene>
<evidence type="ECO:0000259" key="2">
    <source>
        <dbReference type="Pfam" id="PF13490"/>
    </source>
</evidence>
<dbReference type="GO" id="GO:0030288">
    <property type="term" value="C:outer membrane-bounded periplasmic space"/>
    <property type="evidence" value="ECO:0007669"/>
    <property type="project" value="InterPro"/>
</dbReference>
<dbReference type="InterPro" id="IPR041916">
    <property type="entry name" value="Anti_sigma_zinc_sf"/>
</dbReference>
<dbReference type="Gene3D" id="1.10.10.1320">
    <property type="entry name" value="Anti-sigma factor, zinc-finger domain"/>
    <property type="match status" value="1"/>
</dbReference>
<dbReference type="InterPro" id="IPR019734">
    <property type="entry name" value="TPR_rpt"/>
</dbReference>
<dbReference type="InterPro" id="IPR005534">
    <property type="entry name" value="Curli_assmbl/transp-comp_CsgG"/>
</dbReference>
<dbReference type="AlphaFoldDB" id="A0A855WU75"/>
<accession>A0A855WU75</accession>
<dbReference type="InterPro" id="IPR011990">
    <property type="entry name" value="TPR-like_helical_dom_sf"/>
</dbReference>
<comment type="caution">
    <text evidence="3">The sequence shown here is derived from an EMBL/GenBank/DDBJ whole genome shotgun (WGS) entry which is preliminary data.</text>
</comment>
<protein>
    <recommendedName>
        <fullName evidence="2">Putative zinc-finger domain-containing protein</fullName>
    </recommendedName>
</protein>
<dbReference type="Pfam" id="PF00515">
    <property type="entry name" value="TPR_1"/>
    <property type="match status" value="1"/>
</dbReference>
<feature type="repeat" description="TPR" evidence="1">
    <location>
        <begin position="445"/>
        <end position="478"/>
    </location>
</feature>
<dbReference type="Gene3D" id="1.25.40.10">
    <property type="entry name" value="Tetratricopeptide repeat domain"/>
    <property type="match status" value="2"/>
</dbReference>
<dbReference type="Pfam" id="PF13432">
    <property type="entry name" value="TPR_16"/>
    <property type="match status" value="2"/>
</dbReference>
<dbReference type="PROSITE" id="PS50005">
    <property type="entry name" value="TPR"/>
    <property type="match status" value="2"/>
</dbReference>
<dbReference type="EMBL" id="PQAP01000217">
    <property type="protein sequence ID" value="PWB68100.1"/>
    <property type="molecule type" value="Genomic_DNA"/>
</dbReference>
<dbReference type="Pfam" id="PF03783">
    <property type="entry name" value="CsgG"/>
    <property type="match status" value="1"/>
</dbReference>
<dbReference type="SUPFAM" id="SSF48452">
    <property type="entry name" value="TPR-like"/>
    <property type="match status" value="2"/>
</dbReference>
<reference evidence="3 4" key="1">
    <citation type="journal article" date="2018" name="ISME J.">
        <title>A methanotrophic archaeon couples anaerobic oxidation of methane to Fe(III) reduction.</title>
        <authorList>
            <person name="Cai C."/>
            <person name="Leu A.O."/>
            <person name="Xie G.J."/>
            <person name="Guo J."/>
            <person name="Feng Y."/>
            <person name="Zhao J.X."/>
            <person name="Tyson G.W."/>
            <person name="Yuan Z."/>
            <person name="Hu S."/>
        </authorList>
    </citation>
    <scope>NUCLEOTIDE SEQUENCE [LARGE SCALE GENOMIC DNA]</scope>
    <source>
        <strain evidence="3">FeB_12</strain>
    </source>
</reference>
<evidence type="ECO:0000313" key="4">
    <source>
        <dbReference type="Proteomes" id="UP000250918"/>
    </source>
</evidence>
<dbReference type="PANTHER" id="PTHR12558">
    <property type="entry name" value="CELL DIVISION CYCLE 16,23,27"/>
    <property type="match status" value="1"/>
</dbReference>
<feature type="repeat" description="TPR" evidence="1">
    <location>
        <begin position="411"/>
        <end position="444"/>
    </location>
</feature>
<organism evidence="3 4">
    <name type="scientific">candidate division GN15 bacterium</name>
    <dbReference type="NCBI Taxonomy" id="2072418"/>
    <lineage>
        <taxon>Bacteria</taxon>
        <taxon>candidate division GN15</taxon>
    </lineage>
</organism>